<evidence type="ECO:0000256" key="5">
    <source>
        <dbReference type="ARBA" id="ARBA00023016"/>
    </source>
</evidence>
<protein>
    <recommendedName>
        <fullName evidence="7">Chaperone protein DnaK</fullName>
    </recommendedName>
    <alternativeName>
        <fullName evidence="7">HSP70</fullName>
    </alternativeName>
    <alternativeName>
        <fullName evidence="7">Heat shock 70 kDa protein</fullName>
    </alternativeName>
    <alternativeName>
        <fullName evidence="7">Heat shock protein 70</fullName>
    </alternativeName>
</protein>
<dbReference type="NCBIfam" id="TIGR02350">
    <property type="entry name" value="prok_dnaK"/>
    <property type="match status" value="1"/>
</dbReference>
<evidence type="ECO:0000313" key="12">
    <source>
        <dbReference type="Proteomes" id="UP000054092"/>
    </source>
</evidence>
<keyword evidence="9" id="KW-0175">Coiled coil</keyword>
<dbReference type="PROSITE" id="PS00297">
    <property type="entry name" value="HSP70_1"/>
    <property type="match status" value="1"/>
</dbReference>
<dbReference type="InterPro" id="IPR012725">
    <property type="entry name" value="Chaperone_DnaK"/>
</dbReference>
<dbReference type="GO" id="GO:0051082">
    <property type="term" value="F:unfolded protein binding"/>
    <property type="evidence" value="ECO:0007669"/>
    <property type="project" value="InterPro"/>
</dbReference>
<dbReference type="FunFam" id="1.20.1270.10:FF:000001">
    <property type="entry name" value="Molecular chaperone DnaK"/>
    <property type="match status" value="1"/>
</dbReference>
<dbReference type="InterPro" id="IPR018181">
    <property type="entry name" value="Heat_shock_70_CS"/>
</dbReference>
<dbReference type="Gene3D" id="1.20.1270.10">
    <property type="match status" value="1"/>
</dbReference>
<evidence type="ECO:0000256" key="6">
    <source>
        <dbReference type="ARBA" id="ARBA00023186"/>
    </source>
</evidence>
<dbReference type="InterPro" id="IPR043129">
    <property type="entry name" value="ATPase_NBD"/>
</dbReference>
<dbReference type="FunFam" id="2.60.34.10:FF:000014">
    <property type="entry name" value="Chaperone protein DnaK HSP70"/>
    <property type="match status" value="1"/>
</dbReference>
<evidence type="ECO:0000313" key="11">
    <source>
        <dbReference type="EMBL" id="KUK79945.1"/>
    </source>
</evidence>
<dbReference type="Gene3D" id="3.90.640.10">
    <property type="entry name" value="Actin, Chain A, domain 4"/>
    <property type="match status" value="1"/>
</dbReference>
<keyword evidence="6 7" id="KW-0143">Chaperone</keyword>
<organism evidence="11 12">
    <name type="scientific">Mesotoga prima</name>
    <dbReference type="NCBI Taxonomy" id="1184387"/>
    <lineage>
        <taxon>Bacteria</taxon>
        <taxon>Thermotogati</taxon>
        <taxon>Thermotogota</taxon>
        <taxon>Thermotogae</taxon>
        <taxon>Kosmotogales</taxon>
        <taxon>Kosmotogaceae</taxon>
        <taxon>Mesotoga</taxon>
    </lineage>
</organism>
<dbReference type="AlphaFoldDB" id="A0A124FY33"/>
<dbReference type="GO" id="GO:0005524">
    <property type="term" value="F:ATP binding"/>
    <property type="evidence" value="ECO:0007669"/>
    <property type="project" value="UniProtKB-UniRule"/>
</dbReference>
<dbReference type="Gene3D" id="2.60.34.10">
    <property type="entry name" value="Substrate Binding Domain Of DNAk, Chain A, domain 1"/>
    <property type="match status" value="1"/>
</dbReference>
<dbReference type="Gene3D" id="3.30.420.40">
    <property type="match status" value="2"/>
</dbReference>
<dbReference type="InterPro" id="IPR013126">
    <property type="entry name" value="Hsp_70_fam"/>
</dbReference>
<proteinExistence type="evidence at transcript level"/>
<accession>A0A124FY33</accession>
<keyword evidence="5 7" id="KW-0346">Stress response</keyword>
<keyword evidence="2 7" id="KW-0597">Phosphoprotein</keyword>
<evidence type="ECO:0000256" key="7">
    <source>
        <dbReference type="HAMAP-Rule" id="MF_00332"/>
    </source>
</evidence>
<dbReference type="CDD" id="cd10234">
    <property type="entry name" value="ASKHA_NBD_HSP70_DnaK-like"/>
    <property type="match status" value="1"/>
</dbReference>
<keyword evidence="3 7" id="KW-0547">Nucleotide-binding</keyword>
<dbReference type="InterPro" id="IPR029048">
    <property type="entry name" value="HSP70_C_sf"/>
</dbReference>
<dbReference type="NCBIfam" id="NF001413">
    <property type="entry name" value="PRK00290.1"/>
    <property type="match status" value="1"/>
</dbReference>
<dbReference type="FunFam" id="3.90.640.10:FF:000003">
    <property type="entry name" value="Molecular chaperone DnaK"/>
    <property type="match status" value="1"/>
</dbReference>
<dbReference type="EMBL" id="LGGP01000230">
    <property type="protein sequence ID" value="KUK79945.1"/>
    <property type="molecule type" value="Genomic_DNA"/>
</dbReference>
<feature type="compositionally biased region" description="Polar residues" evidence="10">
    <location>
        <begin position="578"/>
        <end position="587"/>
    </location>
</feature>
<gene>
    <name evidence="7" type="primary">dnaK</name>
    <name evidence="11" type="ORF">XD94_1262</name>
</gene>
<comment type="function">
    <text evidence="7">Acts as a chaperone.</text>
</comment>
<comment type="caution">
    <text evidence="11">The sequence shown here is derived from an EMBL/GenBank/DDBJ whole genome shotgun (WGS) entry which is preliminary data.</text>
</comment>
<dbReference type="SUPFAM" id="SSF100934">
    <property type="entry name" value="Heat shock protein 70kD (HSP70), C-terminal subdomain"/>
    <property type="match status" value="1"/>
</dbReference>
<dbReference type="Proteomes" id="UP000054092">
    <property type="component" value="Unassembled WGS sequence"/>
</dbReference>
<feature type="region of interest" description="Disordered" evidence="10">
    <location>
        <begin position="575"/>
        <end position="614"/>
    </location>
</feature>
<dbReference type="PROSITE" id="PS00329">
    <property type="entry name" value="HSP70_2"/>
    <property type="match status" value="1"/>
</dbReference>
<reference evidence="12" key="1">
    <citation type="journal article" date="2015" name="MBio">
        <title>Genome-Resolved Metagenomic Analysis Reveals Roles for Candidate Phyla and Other Microbial Community Members in Biogeochemical Transformations in Oil Reservoirs.</title>
        <authorList>
            <person name="Hu P."/>
            <person name="Tom L."/>
            <person name="Singh A."/>
            <person name="Thomas B.C."/>
            <person name="Baker B.J."/>
            <person name="Piceno Y.M."/>
            <person name="Andersen G.L."/>
            <person name="Banfield J.F."/>
        </authorList>
    </citation>
    <scope>NUCLEOTIDE SEQUENCE [LARGE SCALE GENOMIC DNA]</scope>
</reference>
<dbReference type="SUPFAM" id="SSF53067">
    <property type="entry name" value="Actin-like ATPase domain"/>
    <property type="match status" value="2"/>
</dbReference>
<name>A0A124FY33_9BACT</name>
<comment type="similarity">
    <text evidence="1 7 8">Belongs to the heat shock protein 70 family.</text>
</comment>
<dbReference type="HAMAP" id="MF_00332">
    <property type="entry name" value="DnaK"/>
    <property type="match status" value="1"/>
</dbReference>
<keyword evidence="4 7" id="KW-0067">ATP-binding</keyword>
<dbReference type="InterPro" id="IPR029047">
    <property type="entry name" value="HSP70_peptide-bd_sf"/>
</dbReference>
<dbReference type="SUPFAM" id="SSF100920">
    <property type="entry name" value="Heat shock protein 70kD (HSP70), peptide-binding domain"/>
    <property type="match status" value="1"/>
</dbReference>
<feature type="modified residue" description="Phosphothreonine; by autocatalysis" evidence="7">
    <location>
        <position position="179"/>
    </location>
</feature>
<dbReference type="PANTHER" id="PTHR19375">
    <property type="entry name" value="HEAT SHOCK PROTEIN 70KDA"/>
    <property type="match status" value="1"/>
</dbReference>
<evidence type="ECO:0000256" key="2">
    <source>
        <dbReference type="ARBA" id="ARBA00022553"/>
    </source>
</evidence>
<evidence type="ECO:0000256" key="10">
    <source>
        <dbReference type="SAM" id="MobiDB-lite"/>
    </source>
</evidence>
<dbReference type="FunFam" id="3.30.420.40:FF:000071">
    <property type="entry name" value="Molecular chaperone DnaK"/>
    <property type="match status" value="1"/>
</dbReference>
<dbReference type="PROSITE" id="PS01036">
    <property type="entry name" value="HSP70_3"/>
    <property type="match status" value="1"/>
</dbReference>
<feature type="coiled-coil region" evidence="9">
    <location>
        <begin position="482"/>
        <end position="516"/>
    </location>
</feature>
<evidence type="ECO:0000256" key="4">
    <source>
        <dbReference type="ARBA" id="ARBA00022840"/>
    </source>
</evidence>
<evidence type="ECO:0000256" key="3">
    <source>
        <dbReference type="ARBA" id="ARBA00022741"/>
    </source>
</evidence>
<dbReference type="GO" id="GO:0140662">
    <property type="term" value="F:ATP-dependent protein folding chaperone"/>
    <property type="evidence" value="ECO:0007669"/>
    <property type="project" value="InterPro"/>
</dbReference>
<dbReference type="PRINTS" id="PR00301">
    <property type="entry name" value="HEATSHOCK70"/>
</dbReference>
<dbReference type="PATRIC" id="fig|1184387.3.peg.1714"/>
<evidence type="ECO:0000256" key="1">
    <source>
        <dbReference type="ARBA" id="ARBA00007381"/>
    </source>
</evidence>
<dbReference type="Pfam" id="PF00012">
    <property type="entry name" value="HSP70"/>
    <property type="match status" value="1"/>
</dbReference>
<evidence type="ECO:0000256" key="9">
    <source>
        <dbReference type="SAM" id="Coils"/>
    </source>
</evidence>
<comment type="induction">
    <text evidence="7">By stress conditions e.g. heat shock.</text>
</comment>
<sequence>MANKEYTVGIDLGTTNSVISWVKPDGNVEVIPNAEGNRTTPSIVSFSKTGEIIVGEPAKRQTILNADRTVRSVKRKMGSDYKVKIDDKEYTPQEISAYILKKMKADAEAYLGGKITQAVITCPAYFNDAQRQATKEAGIIAGLEVQRIINEPTAAAVAYGIDKKRGDKKIIVYDLGGGTFDVSVLDIGDGVVEVLSTSGNNHLGGDDFDQRLIDHIAEDFRKKNNVDLRKDKQAFQRLKDAAERAKIELSSKFETEISLPFITATADGPLHLEMKITRSTLESLIKDLVEGTREQIERAMSDAKLSPKEIDEVLLVGGSTRIPMVQSFIKSIFGKDPNKNINPDEAVAIGAALQSGILSGSVESDLVLVDVTPLTLGVEVMGGLMEPIIERNSTVPVKRSKVFTTAADGQTEVEVAVYQGERTMARDNMSLGSFKLTGIAPAPRGVPQIEVTFDIDSDGIVHVSAKDLGTNREQSMVVSGRQKMSEEEIKRVVEEAKKYEEQDKQKKQEIELKNQADQLAYSIDKLLSESGDKISSEDRGKLEGLVKDLRDAINEDNIQRIKLLFDQLQKESMRVGQSVYQKAQAQTPADGVTQEGENNDSDSGTEYIPPEDSK</sequence>
<evidence type="ECO:0000256" key="8">
    <source>
        <dbReference type="RuleBase" id="RU003322"/>
    </source>
</evidence>